<dbReference type="EMBL" id="CAJOAZ010006595">
    <property type="protein sequence ID" value="CAF4139213.1"/>
    <property type="molecule type" value="Genomic_DNA"/>
</dbReference>
<comment type="caution">
    <text evidence="2">The sequence shown here is derived from an EMBL/GenBank/DDBJ whole genome shotgun (WGS) entry which is preliminary data.</text>
</comment>
<accession>A0A819XGL1</accession>
<name>A0A819XGL1_9BILA</name>
<protein>
    <submittedName>
        <fullName evidence="2">Uncharacterized protein</fullName>
    </submittedName>
</protein>
<dbReference type="Proteomes" id="UP000663844">
    <property type="component" value="Unassembled WGS sequence"/>
</dbReference>
<dbReference type="AlphaFoldDB" id="A0A819XGL1"/>
<dbReference type="Gene3D" id="1.25.40.710">
    <property type="match status" value="1"/>
</dbReference>
<dbReference type="Proteomes" id="UP000663845">
    <property type="component" value="Unassembled WGS sequence"/>
</dbReference>
<evidence type="ECO:0000313" key="2">
    <source>
        <dbReference type="EMBL" id="CAF4139213.1"/>
    </source>
</evidence>
<sequence length="68" mass="8392">MKKSYDRVWKLPLKQIEEKPSSQQQHDNKLLQLYRAMNTKHLIAYQEHLIIAKYPQTYLLLWFIFCLR</sequence>
<dbReference type="EMBL" id="CAJNOG010001608">
    <property type="protein sequence ID" value="CAF1458070.1"/>
    <property type="molecule type" value="Genomic_DNA"/>
</dbReference>
<dbReference type="InterPro" id="IPR046939">
    <property type="entry name" value="TPPII_C_sf"/>
</dbReference>
<reference evidence="2" key="1">
    <citation type="submission" date="2021-02" db="EMBL/GenBank/DDBJ databases">
        <authorList>
            <person name="Nowell W R."/>
        </authorList>
    </citation>
    <scope>NUCLEOTIDE SEQUENCE</scope>
</reference>
<proteinExistence type="predicted"/>
<organism evidence="2 3">
    <name type="scientific">Adineta steineri</name>
    <dbReference type="NCBI Taxonomy" id="433720"/>
    <lineage>
        <taxon>Eukaryota</taxon>
        <taxon>Metazoa</taxon>
        <taxon>Spiralia</taxon>
        <taxon>Gnathifera</taxon>
        <taxon>Rotifera</taxon>
        <taxon>Eurotatoria</taxon>
        <taxon>Bdelloidea</taxon>
        <taxon>Adinetida</taxon>
        <taxon>Adinetidae</taxon>
        <taxon>Adineta</taxon>
    </lineage>
</organism>
<evidence type="ECO:0000313" key="3">
    <source>
        <dbReference type="Proteomes" id="UP000663844"/>
    </source>
</evidence>
<evidence type="ECO:0000313" key="1">
    <source>
        <dbReference type="EMBL" id="CAF1458070.1"/>
    </source>
</evidence>
<gene>
    <name evidence="1" type="ORF">JYZ213_LOCUS41086</name>
    <name evidence="2" type="ORF">OXD698_LOCUS37448</name>
</gene>